<feature type="domain" description="Mycothiol-dependent maleylpyruvate isomerase metal-binding" evidence="1">
    <location>
        <begin position="12"/>
        <end position="101"/>
    </location>
</feature>
<dbReference type="EMBL" id="JACHJB010000002">
    <property type="protein sequence ID" value="MBB6347850.1"/>
    <property type="molecule type" value="Genomic_DNA"/>
</dbReference>
<protein>
    <submittedName>
        <fullName evidence="2">Uncharacterized protein (TIGR03083 family)</fullName>
    </submittedName>
</protein>
<dbReference type="Gene3D" id="1.20.120.450">
    <property type="entry name" value="dinb family like domain"/>
    <property type="match status" value="1"/>
</dbReference>
<dbReference type="InterPro" id="IPR017517">
    <property type="entry name" value="Maleyloyr_isom"/>
</dbReference>
<dbReference type="InterPro" id="IPR034660">
    <property type="entry name" value="DinB/YfiT-like"/>
</dbReference>
<proteinExistence type="predicted"/>
<organism evidence="2 3">
    <name type="scientific">Nonomuraea muscovyensis</name>
    <dbReference type="NCBI Taxonomy" id="1124761"/>
    <lineage>
        <taxon>Bacteria</taxon>
        <taxon>Bacillati</taxon>
        <taxon>Actinomycetota</taxon>
        <taxon>Actinomycetes</taxon>
        <taxon>Streptosporangiales</taxon>
        <taxon>Streptosporangiaceae</taxon>
        <taxon>Nonomuraea</taxon>
    </lineage>
</organism>
<name>A0A7X0C5J0_9ACTN</name>
<reference evidence="2 3" key="1">
    <citation type="submission" date="2020-08" db="EMBL/GenBank/DDBJ databases">
        <title>Sequencing the genomes of 1000 actinobacteria strains.</title>
        <authorList>
            <person name="Klenk H.-P."/>
        </authorList>
    </citation>
    <scope>NUCLEOTIDE SEQUENCE [LARGE SCALE GENOMIC DNA]</scope>
    <source>
        <strain evidence="2 3">DSM 45913</strain>
    </source>
</reference>
<evidence type="ECO:0000313" key="2">
    <source>
        <dbReference type="EMBL" id="MBB6347850.1"/>
    </source>
</evidence>
<dbReference type="Proteomes" id="UP000583800">
    <property type="component" value="Unassembled WGS sequence"/>
</dbReference>
<gene>
    <name evidence="2" type="ORF">FHU36_004395</name>
</gene>
<dbReference type="AlphaFoldDB" id="A0A7X0C5J0"/>
<evidence type="ECO:0000313" key="3">
    <source>
        <dbReference type="Proteomes" id="UP000583800"/>
    </source>
</evidence>
<sequence length="217" mass="23978">MNRDEIWLAIDHERSTLADLLDDLSDQEWEVASLCSGWRVRDVAAHLTLAHMGVAQAARELLKVRGDINCMLHDTAVRQAELPVRQISALLRGMVGSRRKAPGGQPLLDILVHGQDIAIPLGRDRPMPVRAAAFSATRIWTMKWPFTMGWSFHARQELTGLEFAATDHAWSVGQGQRVEGSIAAILLLLNGRRAALTRLSGPGMTELRARLPLATQI</sequence>
<dbReference type="Pfam" id="PF11716">
    <property type="entry name" value="MDMPI_N"/>
    <property type="match status" value="1"/>
</dbReference>
<dbReference type="GO" id="GO:0046872">
    <property type="term" value="F:metal ion binding"/>
    <property type="evidence" value="ECO:0007669"/>
    <property type="project" value="InterPro"/>
</dbReference>
<dbReference type="SUPFAM" id="SSF109854">
    <property type="entry name" value="DinB/YfiT-like putative metalloenzymes"/>
    <property type="match status" value="1"/>
</dbReference>
<dbReference type="RefSeq" id="WP_185085721.1">
    <property type="nucleotide sequence ID" value="NZ_JACHJB010000002.1"/>
</dbReference>
<dbReference type="InterPro" id="IPR024344">
    <property type="entry name" value="MDMPI_metal-binding"/>
</dbReference>
<dbReference type="NCBIfam" id="TIGR03083">
    <property type="entry name" value="maleylpyruvate isomerase family mycothiol-dependent enzyme"/>
    <property type="match status" value="1"/>
</dbReference>
<comment type="caution">
    <text evidence="2">The sequence shown here is derived from an EMBL/GenBank/DDBJ whole genome shotgun (WGS) entry which is preliminary data.</text>
</comment>
<evidence type="ECO:0000259" key="1">
    <source>
        <dbReference type="Pfam" id="PF11716"/>
    </source>
</evidence>
<keyword evidence="3" id="KW-1185">Reference proteome</keyword>
<accession>A0A7X0C5J0</accession>